<evidence type="ECO:0000313" key="3">
    <source>
        <dbReference type="Proteomes" id="UP001208570"/>
    </source>
</evidence>
<dbReference type="InterPro" id="IPR000477">
    <property type="entry name" value="RT_dom"/>
</dbReference>
<dbReference type="EMBL" id="JAODUP010000322">
    <property type="protein sequence ID" value="KAK2152666.1"/>
    <property type="molecule type" value="Genomic_DNA"/>
</dbReference>
<dbReference type="Proteomes" id="UP001208570">
    <property type="component" value="Unassembled WGS sequence"/>
</dbReference>
<dbReference type="PROSITE" id="PS50878">
    <property type="entry name" value="RT_POL"/>
    <property type="match status" value="1"/>
</dbReference>
<dbReference type="PANTHER" id="PTHR33332">
    <property type="entry name" value="REVERSE TRANSCRIPTASE DOMAIN-CONTAINING PROTEIN"/>
    <property type="match status" value="1"/>
</dbReference>
<accession>A0AAD9N2I2</accession>
<gene>
    <name evidence="2" type="ORF">LSH36_322g04048</name>
</gene>
<evidence type="ECO:0000259" key="1">
    <source>
        <dbReference type="PROSITE" id="PS50878"/>
    </source>
</evidence>
<keyword evidence="3" id="KW-1185">Reference proteome</keyword>
<name>A0AAD9N2I2_9ANNE</name>
<organism evidence="2 3">
    <name type="scientific">Paralvinella palmiformis</name>
    <dbReference type="NCBI Taxonomy" id="53620"/>
    <lineage>
        <taxon>Eukaryota</taxon>
        <taxon>Metazoa</taxon>
        <taxon>Spiralia</taxon>
        <taxon>Lophotrochozoa</taxon>
        <taxon>Annelida</taxon>
        <taxon>Polychaeta</taxon>
        <taxon>Sedentaria</taxon>
        <taxon>Canalipalpata</taxon>
        <taxon>Terebellida</taxon>
        <taxon>Terebelliformia</taxon>
        <taxon>Alvinellidae</taxon>
        <taxon>Paralvinella</taxon>
    </lineage>
</organism>
<evidence type="ECO:0000313" key="2">
    <source>
        <dbReference type="EMBL" id="KAK2152666.1"/>
    </source>
</evidence>
<reference evidence="2" key="1">
    <citation type="journal article" date="2023" name="Mol. Biol. Evol.">
        <title>Third-Generation Sequencing Reveals the Adaptive Role of the Epigenome in Three Deep-Sea Polychaetes.</title>
        <authorList>
            <person name="Perez M."/>
            <person name="Aroh O."/>
            <person name="Sun Y."/>
            <person name="Lan Y."/>
            <person name="Juniper S.K."/>
            <person name="Young C.R."/>
            <person name="Angers B."/>
            <person name="Qian P.Y."/>
        </authorList>
    </citation>
    <scope>NUCLEOTIDE SEQUENCE</scope>
    <source>
        <strain evidence="2">P08H-3</strain>
    </source>
</reference>
<feature type="domain" description="Reverse transcriptase" evidence="1">
    <location>
        <begin position="1"/>
        <end position="128"/>
    </location>
</feature>
<sequence length="128" mass="14030">MLTALVLLDLSAAFDTIDLLNCLSSWFASSGVVLDWFASYLADINQCVKVGDVLSDPADVIYGIPQKSVMGPIWFSLYTTPLNKILSTYKIVNYHFYADDTQLYTSLTPTNFATANATLQACLADVQS</sequence>
<dbReference type="AlphaFoldDB" id="A0AAD9N2I2"/>
<proteinExistence type="predicted"/>
<dbReference type="Pfam" id="PF00078">
    <property type="entry name" value="RVT_1"/>
    <property type="match status" value="1"/>
</dbReference>
<protein>
    <recommendedName>
        <fullName evidence="1">Reverse transcriptase domain-containing protein</fullName>
    </recommendedName>
</protein>
<comment type="caution">
    <text evidence="2">The sequence shown here is derived from an EMBL/GenBank/DDBJ whole genome shotgun (WGS) entry which is preliminary data.</text>
</comment>